<gene>
    <name evidence="2" type="ORF">PSS4_v1_270017</name>
    <name evidence="1" type="ORF">RSP824_22100</name>
    <name evidence="3" type="ORF">RUN1985_v1_1730001</name>
</gene>
<dbReference type="EMBL" id="LN899821">
    <property type="protein sequence ID" value="CUV17187.1"/>
    <property type="molecule type" value="Genomic_DNA"/>
</dbReference>
<sequence length="82" mass="8839">MLLPCAPKQAAIHGASDAANSCSRLLIHHQLQREGLAYQLKSIEQVQQITEERLREYNEQCTRGTPGALAVPGGGSVDLLVS</sequence>
<dbReference type="AlphaFoldDB" id="A0A0S4U4Z8"/>
<evidence type="ECO:0000313" key="1">
    <source>
        <dbReference type="EMBL" id="AYA49085.1"/>
    </source>
</evidence>
<reference evidence="2" key="1">
    <citation type="submission" date="2015-10" db="EMBL/GenBank/DDBJ databases">
        <authorList>
            <person name="Gilbert D.G."/>
        </authorList>
    </citation>
    <scope>NUCLEOTIDE SEQUENCE</scope>
    <source>
        <strain evidence="2">Phyl III-seqv23</strain>
    </source>
</reference>
<dbReference type="Proteomes" id="UP000262427">
    <property type="component" value="Chromosome MP"/>
</dbReference>
<accession>A0A0S4U4Z8</accession>
<dbReference type="EMBL" id="CP025742">
    <property type="protein sequence ID" value="AYA49085.1"/>
    <property type="molecule type" value="Genomic_DNA"/>
</dbReference>
<evidence type="ECO:0000313" key="3">
    <source>
        <dbReference type="EMBL" id="CUV32120.1"/>
    </source>
</evidence>
<protein>
    <submittedName>
        <fullName evidence="2">Uncharacterized protein</fullName>
    </submittedName>
</protein>
<reference evidence="1" key="2">
    <citation type="submission" date="2018-01" db="EMBL/GenBank/DDBJ databases">
        <title>Ralstonia pseudosolanacearum P824 infects blueberry.</title>
        <authorList>
            <person name="Bocsanczy A.M."/>
            <person name="Norman D.J."/>
        </authorList>
    </citation>
    <scope>NUCLEOTIDE SEQUENCE</scope>
    <source>
        <strain evidence="1">P824</strain>
    </source>
</reference>
<reference evidence="4" key="3">
    <citation type="submission" date="2018-01" db="EMBL/GenBank/DDBJ databases">
        <title>Raltonia solanacearum P824 infects blueberry.</title>
        <authorList>
            <person name="Bocsanczy A.M."/>
            <person name="Norman D.J."/>
        </authorList>
    </citation>
    <scope>NUCLEOTIDE SEQUENCE [LARGE SCALE GENOMIC DNA]</scope>
    <source>
        <strain evidence="4">P824</strain>
    </source>
</reference>
<proteinExistence type="predicted"/>
<evidence type="ECO:0000313" key="4">
    <source>
        <dbReference type="Proteomes" id="UP000262427"/>
    </source>
</evidence>
<evidence type="ECO:0000313" key="2">
    <source>
        <dbReference type="EMBL" id="CUV17187.1"/>
    </source>
</evidence>
<organism evidence="2">
    <name type="scientific">Ralstonia solanacearum</name>
    <name type="common">Pseudomonas solanacearum</name>
    <dbReference type="NCBI Taxonomy" id="305"/>
    <lineage>
        <taxon>Bacteria</taxon>
        <taxon>Pseudomonadati</taxon>
        <taxon>Pseudomonadota</taxon>
        <taxon>Betaproteobacteria</taxon>
        <taxon>Burkholderiales</taxon>
        <taxon>Burkholderiaceae</taxon>
        <taxon>Ralstonia</taxon>
        <taxon>Ralstonia solanacearum species complex</taxon>
    </lineage>
</organism>
<name>A0A0S4U4Z8_RALSL</name>
<dbReference type="EMBL" id="LN899824">
    <property type="protein sequence ID" value="CUV32120.1"/>
    <property type="molecule type" value="Genomic_DNA"/>
</dbReference>